<reference evidence="16 17" key="1">
    <citation type="submission" date="2016-11" db="EMBL/GenBank/DDBJ databases">
        <authorList>
            <person name="Jaros S."/>
            <person name="Januszkiewicz K."/>
            <person name="Wedrychowicz H."/>
        </authorList>
    </citation>
    <scope>NUCLEOTIDE SEQUENCE [LARGE SCALE GENOMIC DNA]</scope>
    <source>
        <strain evidence="16 17">DSM 17477</strain>
    </source>
</reference>
<comment type="function">
    <text evidence="10 12">Involved in protein export. Acts as a chaperone by maintaining the newly synthesized protein in an open conformation. Functions as a peptidyl-prolyl cis-trans isomerase.</text>
</comment>
<dbReference type="SUPFAM" id="SSF102735">
    <property type="entry name" value="Trigger factor ribosome-binding domain"/>
    <property type="match status" value="1"/>
</dbReference>
<dbReference type="EC" id="5.2.1.8" evidence="3 12"/>
<dbReference type="GO" id="GO:0051301">
    <property type="term" value="P:cell division"/>
    <property type="evidence" value="ECO:0007669"/>
    <property type="project" value="UniProtKB-KW"/>
</dbReference>
<evidence type="ECO:0000256" key="4">
    <source>
        <dbReference type="ARBA" id="ARBA00016902"/>
    </source>
</evidence>
<dbReference type="PROSITE" id="PS50059">
    <property type="entry name" value="FKBP_PPIASE"/>
    <property type="match status" value="1"/>
</dbReference>
<evidence type="ECO:0000313" key="17">
    <source>
        <dbReference type="Proteomes" id="UP000184052"/>
    </source>
</evidence>
<dbReference type="GO" id="GO:0015031">
    <property type="term" value="P:protein transport"/>
    <property type="evidence" value="ECO:0007669"/>
    <property type="project" value="UniProtKB-UniRule"/>
</dbReference>
<dbReference type="EMBL" id="FQZL01000028">
    <property type="protein sequence ID" value="SHJ63391.1"/>
    <property type="molecule type" value="Genomic_DNA"/>
</dbReference>
<dbReference type="InterPro" id="IPR008881">
    <property type="entry name" value="Trigger_fac_ribosome-bd_bac"/>
</dbReference>
<dbReference type="SUPFAM" id="SSF109998">
    <property type="entry name" value="Triger factor/SurA peptide-binding domain-like"/>
    <property type="match status" value="1"/>
</dbReference>
<comment type="catalytic activity">
    <reaction evidence="1 12 13">
        <text>[protein]-peptidylproline (omega=180) = [protein]-peptidylproline (omega=0)</text>
        <dbReference type="Rhea" id="RHEA:16237"/>
        <dbReference type="Rhea" id="RHEA-COMP:10747"/>
        <dbReference type="Rhea" id="RHEA-COMP:10748"/>
        <dbReference type="ChEBI" id="CHEBI:83833"/>
        <dbReference type="ChEBI" id="CHEBI:83834"/>
        <dbReference type="EC" id="5.2.1.8"/>
    </reaction>
</comment>
<dbReference type="GO" id="GO:0051083">
    <property type="term" value="P:'de novo' cotranslational protein folding"/>
    <property type="evidence" value="ECO:0007669"/>
    <property type="project" value="TreeGrafter"/>
</dbReference>
<dbReference type="InterPro" id="IPR027304">
    <property type="entry name" value="Trigger_fact/SurA_dom_sf"/>
</dbReference>
<evidence type="ECO:0000256" key="5">
    <source>
        <dbReference type="ARBA" id="ARBA00022618"/>
    </source>
</evidence>
<evidence type="ECO:0000256" key="9">
    <source>
        <dbReference type="ARBA" id="ARBA00023306"/>
    </source>
</evidence>
<dbReference type="NCBIfam" id="TIGR00115">
    <property type="entry name" value="tig"/>
    <property type="match status" value="1"/>
</dbReference>
<dbReference type="InterPro" id="IPR036611">
    <property type="entry name" value="Trigger_fac_ribosome-bd_sf"/>
</dbReference>
<dbReference type="Gene3D" id="3.30.70.1050">
    <property type="entry name" value="Trigger factor ribosome-binding domain"/>
    <property type="match status" value="1"/>
</dbReference>
<dbReference type="AlphaFoldDB" id="A0A1M6KWQ4"/>
<keyword evidence="8 12" id="KW-0413">Isomerase</keyword>
<sequence>MAKVVGKEKNVVSIEFEISQPEFQKGIEKAYKKMRGRINIPGFRKGKAPRKIIEMNYGKEVFYQDAIDIALPDAYEAAIKELEINPINRPSIDIKEMEEGKDVLVAADIEVMPEVTLADVASVEVEKIEYTVTDEDVDNEMKRMQEQNARIITVEDRAIENGDTAVIDYAGFKGEEQFEGGTADNHSLEIGSGSFIPGFEDQLIGKNAGEEVEVNVTFPEEYHSEELAGQPVVFKVKINEIKAKELPELDDEFAKDISEFDTFEEMKSDAKANMIKRAEDSEKVAIQNAAVNAFTEASETLVPDILVENEIDYQIRNFEQQMSMQGINMQDYYKMIGSDMSDLRDNIRPQAEVSAKTELVIGELIKQQNFEVSDEEVNEELENLAKQYKIEDEEKINEFKENLKAQSTDYINDTIQRRKAMEYLVANVKFVEKKEESEEAEEDSEK</sequence>
<gene>
    <name evidence="12" type="primary">tig</name>
    <name evidence="16" type="ORF">SAMN02745751_03014</name>
</gene>
<evidence type="ECO:0000313" key="16">
    <source>
        <dbReference type="EMBL" id="SHJ63391.1"/>
    </source>
</evidence>
<comment type="domain">
    <text evidence="12">Consists of 3 domains; the N-terminus binds the ribosome, the middle domain has PPIase activity, while the C-terminus has intrinsic chaperone activity on its own.</text>
</comment>
<keyword evidence="6 12" id="KW-0697">Rotamase</keyword>
<dbReference type="GO" id="GO:0003755">
    <property type="term" value="F:peptidyl-prolyl cis-trans isomerase activity"/>
    <property type="evidence" value="ECO:0007669"/>
    <property type="project" value="UniProtKB-UniRule"/>
</dbReference>
<dbReference type="Proteomes" id="UP000184052">
    <property type="component" value="Unassembled WGS sequence"/>
</dbReference>
<dbReference type="Gene3D" id="3.10.50.40">
    <property type="match status" value="1"/>
</dbReference>
<name>A0A1M6KWQ4_9FIRM</name>
<dbReference type="GO" id="GO:0043022">
    <property type="term" value="F:ribosome binding"/>
    <property type="evidence" value="ECO:0007669"/>
    <property type="project" value="TreeGrafter"/>
</dbReference>
<evidence type="ECO:0000256" key="1">
    <source>
        <dbReference type="ARBA" id="ARBA00000971"/>
    </source>
</evidence>
<dbReference type="PANTHER" id="PTHR30560">
    <property type="entry name" value="TRIGGER FACTOR CHAPERONE AND PEPTIDYL-PROLYL CIS/TRANS ISOMERASE"/>
    <property type="match status" value="1"/>
</dbReference>
<evidence type="ECO:0000256" key="8">
    <source>
        <dbReference type="ARBA" id="ARBA00023235"/>
    </source>
</evidence>
<dbReference type="PANTHER" id="PTHR30560:SF3">
    <property type="entry name" value="TRIGGER FACTOR-LIKE PROTEIN TIG, CHLOROPLASTIC"/>
    <property type="match status" value="1"/>
</dbReference>
<keyword evidence="12" id="KW-0963">Cytoplasm</keyword>
<evidence type="ECO:0000256" key="7">
    <source>
        <dbReference type="ARBA" id="ARBA00023186"/>
    </source>
</evidence>
<evidence type="ECO:0000256" key="12">
    <source>
        <dbReference type="HAMAP-Rule" id="MF_00303"/>
    </source>
</evidence>
<feature type="domain" description="PPIase FKBP-type" evidence="15">
    <location>
        <begin position="162"/>
        <end position="242"/>
    </location>
</feature>
<evidence type="ECO:0000256" key="6">
    <source>
        <dbReference type="ARBA" id="ARBA00023110"/>
    </source>
</evidence>
<keyword evidence="7 12" id="KW-0143">Chaperone</keyword>
<dbReference type="SUPFAM" id="SSF54534">
    <property type="entry name" value="FKBP-like"/>
    <property type="match status" value="1"/>
</dbReference>
<comment type="similarity">
    <text evidence="2 12 14">Belongs to the FKBP-type PPIase family. Tig subfamily.</text>
</comment>
<dbReference type="InterPro" id="IPR001179">
    <property type="entry name" value="PPIase_FKBP_dom"/>
</dbReference>
<dbReference type="RefSeq" id="WP_073050392.1">
    <property type="nucleotide sequence ID" value="NZ_FQZL01000028.1"/>
</dbReference>
<evidence type="ECO:0000256" key="11">
    <source>
        <dbReference type="ARBA" id="ARBA00029986"/>
    </source>
</evidence>
<evidence type="ECO:0000256" key="2">
    <source>
        <dbReference type="ARBA" id="ARBA00005464"/>
    </source>
</evidence>
<keyword evidence="9 12" id="KW-0131">Cell cycle</keyword>
<dbReference type="GO" id="GO:0005737">
    <property type="term" value="C:cytoplasm"/>
    <property type="evidence" value="ECO:0007669"/>
    <property type="project" value="UniProtKB-SubCell"/>
</dbReference>
<evidence type="ECO:0000256" key="3">
    <source>
        <dbReference type="ARBA" id="ARBA00013194"/>
    </source>
</evidence>
<keyword evidence="17" id="KW-1185">Reference proteome</keyword>
<dbReference type="PIRSF" id="PIRSF003095">
    <property type="entry name" value="Trigger_factor"/>
    <property type="match status" value="1"/>
</dbReference>
<dbReference type="STRING" id="1121476.SAMN02745751_03014"/>
<dbReference type="FunFam" id="3.10.50.40:FF:000001">
    <property type="entry name" value="Trigger factor"/>
    <property type="match status" value="1"/>
</dbReference>
<accession>A0A1M6KWQ4</accession>
<protein>
    <recommendedName>
        <fullName evidence="4 12">Trigger factor</fullName>
        <shortName evidence="12">TF</shortName>
        <ecNumber evidence="3 12">5.2.1.8</ecNumber>
    </recommendedName>
    <alternativeName>
        <fullName evidence="11 12">PPIase</fullName>
    </alternativeName>
</protein>
<evidence type="ECO:0000256" key="10">
    <source>
        <dbReference type="ARBA" id="ARBA00024849"/>
    </source>
</evidence>
<evidence type="ECO:0000256" key="14">
    <source>
        <dbReference type="RuleBase" id="RU003914"/>
    </source>
</evidence>
<dbReference type="InterPro" id="IPR005215">
    <property type="entry name" value="Trig_fac"/>
</dbReference>
<dbReference type="InterPro" id="IPR037041">
    <property type="entry name" value="Trigger_fac_C_sf"/>
</dbReference>
<dbReference type="HAMAP" id="MF_00303">
    <property type="entry name" value="Trigger_factor_Tig"/>
    <property type="match status" value="1"/>
</dbReference>
<organism evidence="16 17">
    <name type="scientific">Dethiosulfatibacter aminovorans DSM 17477</name>
    <dbReference type="NCBI Taxonomy" id="1121476"/>
    <lineage>
        <taxon>Bacteria</taxon>
        <taxon>Bacillati</taxon>
        <taxon>Bacillota</taxon>
        <taxon>Tissierellia</taxon>
        <taxon>Dethiosulfatibacter</taxon>
    </lineage>
</organism>
<dbReference type="Pfam" id="PF05698">
    <property type="entry name" value="Trigger_C"/>
    <property type="match status" value="1"/>
</dbReference>
<dbReference type="GO" id="GO:0043335">
    <property type="term" value="P:protein unfolding"/>
    <property type="evidence" value="ECO:0007669"/>
    <property type="project" value="TreeGrafter"/>
</dbReference>
<evidence type="ECO:0000259" key="15">
    <source>
        <dbReference type="PROSITE" id="PS50059"/>
    </source>
</evidence>
<dbReference type="OrthoDB" id="9767721at2"/>
<dbReference type="Gene3D" id="1.10.3120.10">
    <property type="entry name" value="Trigger factor, C-terminal domain"/>
    <property type="match status" value="1"/>
</dbReference>
<dbReference type="Pfam" id="PF00254">
    <property type="entry name" value="FKBP_C"/>
    <property type="match status" value="1"/>
</dbReference>
<dbReference type="InterPro" id="IPR008880">
    <property type="entry name" value="Trigger_fac_C"/>
</dbReference>
<proteinExistence type="inferred from homology"/>
<dbReference type="Pfam" id="PF05697">
    <property type="entry name" value="Trigger_N"/>
    <property type="match status" value="1"/>
</dbReference>
<evidence type="ECO:0000256" key="13">
    <source>
        <dbReference type="PROSITE-ProRule" id="PRU00277"/>
    </source>
</evidence>
<keyword evidence="5 12" id="KW-0132">Cell division</keyword>
<dbReference type="InterPro" id="IPR046357">
    <property type="entry name" value="PPIase_dom_sf"/>
</dbReference>
<dbReference type="GO" id="GO:0044183">
    <property type="term" value="F:protein folding chaperone"/>
    <property type="evidence" value="ECO:0007669"/>
    <property type="project" value="TreeGrafter"/>
</dbReference>
<comment type="subcellular location">
    <subcellularLocation>
        <location evidence="12">Cytoplasm</location>
    </subcellularLocation>
    <text evidence="12">About half TF is bound to the ribosome near the polypeptide exit tunnel while the other half is free in the cytoplasm.</text>
</comment>